<name>A0ABC8U8W4_9AQUA</name>
<dbReference type="Proteomes" id="UP001642360">
    <property type="component" value="Unassembled WGS sequence"/>
</dbReference>
<evidence type="ECO:0000313" key="2">
    <source>
        <dbReference type="Proteomes" id="UP001642360"/>
    </source>
</evidence>
<gene>
    <name evidence="1" type="ORF">ILEXP_LOCUS47871</name>
</gene>
<dbReference type="AlphaFoldDB" id="A0ABC8U8W4"/>
<sequence>MADNIMEEEEIQQLGKLLVEIYKLMKVVVTTGLYSPPAASFLECFAFYGLIHSIKPSLGGPINAINSAGMMGQPSACVLAMKMYEEHMKLPHSMDSETSPVLMDPNRMALLKSATNHQGVIKKLIFPIDVMVVLHATKIIAITGVTLWRPIFKYSAY</sequence>
<comment type="caution">
    <text evidence="1">The sequence shown here is derived from an EMBL/GenBank/DDBJ whole genome shotgun (WGS) entry which is preliminary data.</text>
</comment>
<evidence type="ECO:0000313" key="1">
    <source>
        <dbReference type="EMBL" id="CAK9177956.1"/>
    </source>
</evidence>
<proteinExistence type="predicted"/>
<protein>
    <submittedName>
        <fullName evidence="1">Uncharacterized protein</fullName>
    </submittedName>
</protein>
<keyword evidence="2" id="KW-1185">Reference proteome</keyword>
<dbReference type="EMBL" id="CAUOFW020007191">
    <property type="protein sequence ID" value="CAK9177956.1"/>
    <property type="molecule type" value="Genomic_DNA"/>
</dbReference>
<accession>A0ABC8U8W4</accession>
<organism evidence="1 2">
    <name type="scientific">Ilex paraguariensis</name>
    <name type="common">yerba mate</name>
    <dbReference type="NCBI Taxonomy" id="185542"/>
    <lineage>
        <taxon>Eukaryota</taxon>
        <taxon>Viridiplantae</taxon>
        <taxon>Streptophyta</taxon>
        <taxon>Embryophyta</taxon>
        <taxon>Tracheophyta</taxon>
        <taxon>Spermatophyta</taxon>
        <taxon>Magnoliopsida</taxon>
        <taxon>eudicotyledons</taxon>
        <taxon>Gunneridae</taxon>
        <taxon>Pentapetalae</taxon>
        <taxon>asterids</taxon>
        <taxon>campanulids</taxon>
        <taxon>Aquifoliales</taxon>
        <taxon>Aquifoliaceae</taxon>
        <taxon>Ilex</taxon>
    </lineage>
</organism>
<reference evidence="1 2" key="1">
    <citation type="submission" date="2024-02" db="EMBL/GenBank/DDBJ databases">
        <authorList>
            <person name="Vignale AGUSTIN F."/>
            <person name="Sosa J E."/>
            <person name="Modenutti C."/>
        </authorList>
    </citation>
    <scope>NUCLEOTIDE SEQUENCE [LARGE SCALE GENOMIC DNA]</scope>
</reference>